<evidence type="ECO:0000256" key="2">
    <source>
        <dbReference type="SAM" id="Phobius"/>
    </source>
</evidence>
<dbReference type="InterPro" id="IPR016024">
    <property type="entry name" value="ARM-type_fold"/>
</dbReference>
<feature type="compositionally biased region" description="Polar residues" evidence="1">
    <location>
        <begin position="1840"/>
        <end position="1849"/>
    </location>
</feature>
<evidence type="ECO:0000259" key="4">
    <source>
        <dbReference type="Pfam" id="PF24492"/>
    </source>
</evidence>
<feature type="region of interest" description="Disordered" evidence="1">
    <location>
        <begin position="2164"/>
        <end position="2192"/>
    </location>
</feature>
<dbReference type="GO" id="GO:0060090">
    <property type="term" value="F:molecular adaptor activity"/>
    <property type="evidence" value="ECO:0007669"/>
    <property type="project" value="InterPro"/>
</dbReference>
<dbReference type="InterPro" id="IPR055443">
    <property type="entry name" value="HEAT_ECM29"/>
</dbReference>
<keyword evidence="2" id="KW-1133">Transmembrane helix</keyword>
<proteinExistence type="predicted"/>
<organism evidence="5 6">
    <name type="scientific">Eimeria maxima</name>
    <name type="common">Coccidian parasite</name>
    <dbReference type="NCBI Taxonomy" id="5804"/>
    <lineage>
        <taxon>Eukaryota</taxon>
        <taxon>Sar</taxon>
        <taxon>Alveolata</taxon>
        <taxon>Apicomplexa</taxon>
        <taxon>Conoidasida</taxon>
        <taxon>Coccidia</taxon>
        <taxon>Eucoccidiorida</taxon>
        <taxon>Eimeriorina</taxon>
        <taxon>Eimeriidae</taxon>
        <taxon>Eimeria</taxon>
    </lineage>
</organism>
<accession>U6M715</accession>
<feature type="region of interest" description="Disordered" evidence="1">
    <location>
        <begin position="1946"/>
        <end position="1970"/>
    </location>
</feature>
<dbReference type="Gene3D" id="1.25.10.10">
    <property type="entry name" value="Leucine-rich Repeat Variant"/>
    <property type="match status" value="2"/>
</dbReference>
<dbReference type="VEuPathDB" id="ToxoDB:EMWEY_00014630"/>
<feature type="compositionally biased region" description="Basic and acidic residues" evidence="1">
    <location>
        <begin position="2164"/>
        <end position="2175"/>
    </location>
</feature>
<evidence type="ECO:0000313" key="6">
    <source>
        <dbReference type="Proteomes" id="UP000030763"/>
    </source>
</evidence>
<feature type="region of interest" description="Disordered" evidence="1">
    <location>
        <begin position="1839"/>
        <end position="1869"/>
    </location>
</feature>
<dbReference type="GeneID" id="25335449"/>
<sequence>MGQEQPVAATGAAATPNSGSNLEQKHAEYEQTALRLSLCSDESLAVVLRKLLPRAVMELMTCPPVIGIVNSCLRRVKESQEIPVPAEELLYLLAAAERQQRTGEKQQLLEQQLAQLQLPPIRPSNLSVVRGIVPLFVSIVIPRRDAQNLCSLGLLLLQKYDEWATANYPKMLLLLLECLTKPQVLQMLKHTCNNPAGMSVLEAFAAVKTEVLVPNTAAATSSSSSKLPCCSKPSPPLLAALQAMCELMLLGGDFGAAAVTEEPLQKQQLQQKAEQVARGIDWTAFHRWEKLRSQNARRGKIGAFVRCSFVDVLGSQQTDSALIGETASTTPATTSEPGRGLPVDTVKLWENCCRLSRQELVLQQTRAVQLLTKVASAVPVADEKVAAAAFAAAAPNATGTSLGDPEAGNYAQRLGNVANAAQRTVPTALATGAAVETAIVPERGEKMVLPPVVLGPIILGSCVPFASISDPCTASLTRLATVSNTEDELLIQLLFDLVLLRPLRQLQQLLRLPFLLGQTSLRTQDSRGPLPSKVQQKLLQQLCKSRAAAERRFCFAVLQLQWEALGLLQQTLQWGIGPGQPTARVSAALSLLQWCLRLQRWFCCDVHAVDAAAATGDAPSTDAPQQHSLQQRVLCPSGARVSCLLLDFFSRALEQLLLVAVPPASELVASDFLGPYTAFAASSDGRNRNAFTGAQQVLQQFMQCSAAVFAADAVLSPDLVYQISLGTIPPTLRPSTAAELLLQPATRELLPLLLDAISTACRVFPYSPILNDTNGSSPCCNGTCSLVCEVEDDVSWSESFGMTVTERMLQLMQQLLLLLPRAIEADAQQKGAKVQSQKRRAASAALSLSGTLDNPTTPSAMQALRSCGDWLAMRLGSLRQTLQHQNQLQQQQQQHVALRRLQHQHDYLEEQLITLLDWTVARWLNPPEIAAVLHASQSKKTEFTEPLVEASQSESPVSSAASQQLLLQEALRLAAKAFPTSHPAHSFYCMVCLTLDTSSISSGRGSSNTSKEASVAETAAGLLKQCERQELPSFAALLHFSLPRLDSNRARAVSFEGAVSQLHAAHLSIKPRDAQQQLAAAVNSSPEEAAERLLPLATRLAELLHGDLRISACERRQRTNQLFKEDSGADAASGSTAAAAPEANLPTKKLRLTSKEALEVAGGASGLCAEDMRLFSVLLLPLLVARHADEASNASMRCTFCRCWMALLRWQQQQQQCGGQGASLLPLLSLQIPLLVSSVLFSPLSSSFTSASFDADPEPEKKRRPLRFTVQQSQEDARRAAADLVLFVAAGLQEQQQHQEKEPKEFQLSGQDLLLAAFLPFLSGSAFDAQQLLEPTTFFAGPSLHHQQQTPPNDALYLQLKEAVNQHQELSLHTQEQQKQQTQRLPTPGELAGSLVALGSAFATGKKARSSSGGRDPSKELTLQAIASVLKHFCFWAATYCGEDCVQGSFPLQEKNQHGMTAFAAYAQPWGDSLLLCSLEALSRALGGHWQSVLVAILSLDEGKQHAQDSQGAEEQNGNRDVAAIESLLSLLTTISKASLSRCAVPETGSLLPAATQACKSCSSSSKRAAWTGPYHRAVRCLLETAHLAAPPLRSASALAVVRFVLDLHRMRSALAAETVAAETEMQHLAEETAISGEIKQVLRLFVQLVQLQQMDAASDGKKVSAGEEEQAEAAALDAAADSAAANGINGDLARLVFASPNLQVSLWQRVSSSAVCWLAALLLHAKHLPEVSTMLLQFQRVFLSRVGDADAFVGHCAWRGLSRCLLAASLSKTSASAVTSKGAEGTTAQKATETTAVANTGSNERSLTMRDMLLHELSLHVGSRISTGPSEQALKMQGFSLQRQQQQKDNSRDESNGSSCATSGGLQDKDGGMTRLKLLRQLLQVAKDIGHTAAVYALLDQPLPPLFVEPLCVAACDVSTPCFCLPALRQQLLRVPHRNVETVASAESATPTVGTETSAISESVEPGDETVKGAATTATEELETLVVEAQSVYGISSFADLVGSGNGLTMFVSALKQQKHAKQKVQLSTWQHIVQQVVKRLQSPNQLLREAACKAGADVLKRGHDWGEVEPFFADLWLSGARCLDDVVDEVRAAAAALGRTLKALTVELCREGPPLVASVSLLQKICELHGGNKELRILCLDVLGDSVSNYIASKRLKQSRETVKVDEETHARPVIDGTSTTTSDSSSSSNKDWLVPLVLFLIEGLAAFEPRAFSFHQFHAERLHGVSQTDFEKTRVSLSQTGRAAQILKDIARHMDLNAVGPLVQPLVHKLRASVGVASRCGVCFFVCWLFDEWGSKIPEVAIHSKRLLKAFARSLLDPSPTVRGAAIEAFSVVCKFASPQAMQEVLEKQLLQLPAPECINPQEREETQLAVGSALLHVSRRASELFNEELKGTIGAMAFCLRHSSISGVSEIYRDLWMEVAGSDAFGIPRYLCPIKAKLQEQLALSVREERLTAARAVSTIAAHVASIWRDGIPSEFTDLQEVSVIRDLQEAVTGRVLQGQASFKGAAPLYIAALDASAALDGMLWLQGECGSTAPGKQHGAESRSPDAANRSGATVAKRLLRLHASDKLAVVVHIPSWLQLLPPATRASQPFDELLSLVHYGFPDENESGEEGGLEKGNAMQQWSTSFTSNRQLNSRDETALRAGMLALLRLMGTDICLRLGVDSEPKATEGTGNEIFRRDKSSLDFGYVVMLVLLLWLLLLLLKYVCVCVCVCVNFAVDKILDSLELEETDIACLPVASWITLPANEEGKGVAAFTAWKRKGSDSCSSGNSRTSSSGHAGIEEFLDLFVKYQLTSVQLKADLLQRLSDLLRLLTSLSVCLCAVAEPRKWWAVFSRLAEQLSQRKYPRLRLAAANTAADLVRHYIHVGSIRTKQHEDQLHKQKKEGVAEEDAALTASARIEGGDTELHRNFRLPVGDSLTVSRCLAAVESGITGPLQAASAGSQGTWSVFSLCVSQPSQNEQQQQEEDSLSEMGGRVQEMQRHLRLRLSEAQEREQACCRMSSNGTATNPELPR</sequence>
<feature type="region of interest" description="Disordered" evidence="1">
    <location>
        <begin position="1123"/>
        <end position="1142"/>
    </location>
</feature>
<evidence type="ECO:0000259" key="3">
    <source>
        <dbReference type="Pfam" id="PF13001"/>
    </source>
</evidence>
<reference evidence="5" key="1">
    <citation type="submission" date="2013-10" db="EMBL/GenBank/DDBJ databases">
        <title>Genomic analysis of the causative agents of coccidiosis in chickens.</title>
        <authorList>
            <person name="Reid A.J."/>
            <person name="Blake D."/>
            <person name="Billington K."/>
            <person name="Browne H."/>
            <person name="Dunn M."/>
            <person name="Hung S."/>
            <person name="Kawahara F."/>
            <person name="Miranda-Saavedra D."/>
            <person name="Mourier T."/>
            <person name="Nagra H."/>
            <person name="Otto T.D."/>
            <person name="Rawlings N."/>
            <person name="Sanchez A."/>
            <person name="Sanders M."/>
            <person name="Subramaniam C."/>
            <person name="Tay Y."/>
            <person name="Dear P."/>
            <person name="Doerig C."/>
            <person name="Gruber A."/>
            <person name="Parkinson J."/>
            <person name="Shirley M."/>
            <person name="Wan K.L."/>
            <person name="Berriman M."/>
            <person name="Tomley F."/>
            <person name="Pain A."/>
        </authorList>
    </citation>
    <scope>NUCLEOTIDE SEQUENCE [LARGE SCALE GENOMIC DNA]</scope>
    <source>
        <strain evidence="5">Weybridge</strain>
    </source>
</reference>
<dbReference type="GO" id="GO:0043248">
    <property type="term" value="P:proteasome assembly"/>
    <property type="evidence" value="ECO:0007669"/>
    <property type="project" value="InterPro"/>
</dbReference>
<feature type="compositionally biased region" description="Polar residues" evidence="1">
    <location>
        <begin position="1946"/>
        <end position="1962"/>
    </location>
</feature>
<dbReference type="InterPro" id="IPR024372">
    <property type="entry name" value="Ecm29_N"/>
</dbReference>
<gene>
    <name evidence="5" type="ORF">EMWEY_00014630</name>
</gene>
<feature type="region of interest" description="Disordered" evidence="1">
    <location>
        <begin position="1"/>
        <end position="25"/>
    </location>
</feature>
<name>U6M715_EIMMA</name>
<evidence type="ECO:0000256" key="1">
    <source>
        <dbReference type="SAM" id="MobiDB-lite"/>
    </source>
</evidence>
<dbReference type="RefSeq" id="XP_013334895.1">
    <property type="nucleotide sequence ID" value="XM_013479441.1"/>
</dbReference>
<dbReference type="SUPFAM" id="SSF48371">
    <property type="entry name" value="ARM repeat"/>
    <property type="match status" value="1"/>
</dbReference>
<dbReference type="Pfam" id="PF13001">
    <property type="entry name" value="ECM29_N"/>
    <property type="match status" value="1"/>
</dbReference>
<dbReference type="Proteomes" id="UP000030763">
    <property type="component" value="Unassembled WGS sequence"/>
</dbReference>
<feature type="domain" description="Proteasome adapter and scaffold protein ECM29 HEAT-repeat" evidence="4">
    <location>
        <begin position="2196"/>
        <end position="2351"/>
    </location>
</feature>
<reference evidence="5" key="2">
    <citation type="submission" date="2013-10" db="EMBL/GenBank/DDBJ databases">
        <authorList>
            <person name="Aslett M."/>
        </authorList>
    </citation>
    <scope>NUCLEOTIDE SEQUENCE [LARGE SCALE GENOMIC DNA]</scope>
    <source>
        <strain evidence="5">Weybridge</strain>
    </source>
</reference>
<dbReference type="Pfam" id="PF24492">
    <property type="entry name" value="HEAT_ECM29"/>
    <property type="match status" value="1"/>
</dbReference>
<feature type="region of interest" description="Disordered" evidence="1">
    <location>
        <begin position="2962"/>
        <end position="2983"/>
    </location>
</feature>
<evidence type="ECO:0000313" key="5">
    <source>
        <dbReference type="EMBL" id="CDJ58249.1"/>
    </source>
</evidence>
<dbReference type="EMBL" id="HG719554">
    <property type="protein sequence ID" value="CDJ58249.1"/>
    <property type="molecule type" value="Genomic_DNA"/>
</dbReference>
<feature type="transmembrane region" description="Helical" evidence="2">
    <location>
        <begin position="2691"/>
        <end position="2711"/>
    </location>
</feature>
<dbReference type="OMA" id="TITEHCG"/>
<dbReference type="InterPro" id="IPR011989">
    <property type="entry name" value="ARM-like"/>
</dbReference>
<feature type="region of interest" description="Disordered" evidence="1">
    <location>
        <begin position="2999"/>
        <end position="3018"/>
    </location>
</feature>
<keyword evidence="2" id="KW-0812">Transmembrane</keyword>
<feature type="domain" description="Proteasome component Ecm29 N-terminal" evidence="3">
    <location>
        <begin position="457"/>
        <end position="553"/>
    </location>
</feature>
<feature type="compositionally biased region" description="Low complexity" evidence="1">
    <location>
        <begin position="1129"/>
        <end position="1140"/>
    </location>
</feature>
<dbReference type="OrthoDB" id="16066at2759"/>
<feature type="compositionally biased region" description="Low complexity" evidence="1">
    <location>
        <begin position="2180"/>
        <end position="2191"/>
    </location>
</feature>
<feature type="compositionally biased region" description="Polar residues" evidence="1">
    <location>
        <begin position="3005"/>
        <end position="3018"/>
    </location>
</feature>
<feature type="compositionally biased region" description="Polar residues" evidence="1">
    <location>
        <begin position="1857"/>
        <end position="1866"/>
    </location>
</feature>
<protein>
    <submittedName>
        <fullName evidence="5">Uncharacterized protein</fullName>
    </submittedName>
</protein>
<keyword evidence="6" id="KW-1185">Reference proteome</keyword>
<keyword evidence="2" id="KW-0472">Membrane</keyword>